<feature type="domain" description="NigD-like C-terminal" evidence="3">
    <location>
        <begin position="115"/>
        <end position="228"/>
    </location>
</feature>
<gene>
    <name evidence="4" type="ORF">H9824_03300</name>
</gene>
<dbReference type="Proteomes" id="UP000886851">
    <property type="component" value="Unassembled WGS sequence"/>
</dbReference>
<dbReference type="InterPro" id="IPR038143">
    <property type="entry name" value="NigD-like_C_dom_sf"/>
</dbReference>
<evidence type="ECO:0000313" key="5">
    <source>
        <dbReference type="Proteomes" id="UP000886851"/>
    </source>
</evidence>
<evidence type="ECO:0000313" key="4">
    <source>
        <dbReference type="EMBL" id="HIY87718.1"/>
    </source>
</evidence>
<feature type="chain" id="PRO_5039021006" evidence="1">
    <location>
        <begin position="25"/>
        <end position="233"/>
    </location>
</feature>
<dbReference type="Gene3D" id="2.40.50.500">
    <property type="entry name" value="NigD-like N-terminal OB domain"/>
    <property type="match status" value="1"/>
</dbReference>
<protein>
    <submittedName>
        <fullName evidence="4">NigD-like protein</fullName>
    </submittedName>
</protein>
<evidence type="ECO:0000259" key="2">
    <source>
        <dbReference type="Pfam" id="PF12667"/>
    </source>
</evidence>
<accession>A0A9D1ZGX5</accession>
<feature type="signal peptide" evidence="1">
    <location>
        <begin position="1"/>
        <end position="24"/>
    </location>
</feature>
<reference evidence="4" key="2">
    <citation type="submission" date="2021-04" db="EMBL/GenBank/DDBJ databases">
        <authorList>
            <person name="Gilroy R."/>
        </authorList>
    </citation>
    <scope>NUCLEOTIDE SEQUENCE</scope>
    <source>
        <strain evidence="4">Gambia2-208</strain>
    </source>
</reference>
<dbReference type="InterPro" id="IPR024299">
    <property type="entry name" value="NigD-like_OB_dom"/>
</dbReference>
<dbReference type="Gene3D" id="2.60.40.2370">
    <property type="entry name" value="NigD-like, C-terminal beta sandwich domain"/>
    <property type="match status" value="1"/>
</dbReference>
<evidence type="ECO:0000259" key="3">
    <source>
        <dbReference type="Pfam" id="PF17415"/>
    </source>
</evidence>
<dbReference type="PROSITE" id="PS51257">
    <property type="entry name" value="PROKAR_LIPOPROTEIN"/>
    <property type="match status" value="1"/>
</dbReference>
<keyword evidence="1" id="KW-0732">Signal</keyword>
<dbReference type="InterPro" id="IPR035376">
    <property type="entry name" value="NigD_C"/>
</dbReference>
<dbReference type="InterPro" id="IPR038179">
    <property type="entry name" value="NigD-like_N_sf"/>
</dbReference>
<feature type="domain" description="NigD-like N-terminal OB" evidence="2">
    <location>
        <begin position="41"/>
        <end position="107"/>
    </location>
</feature>
<sequence>MKRKKQMKAAGWMACVVATVIALQSCLDDNSYGTEDLLFSIGTVRVIEGQDYYMELDDGSKLYPADTTAIHNYAVKDEQRAFVYFSLLEGELPGYDYNAKLEHIENILTKDIYRMPPDKADSIGNDRIDVDNIWLTKNHVNIVYKFYHSNDMNKKHMLNLVIDERQDAADDGYLHLAFRHNAYNDTPLQGGTGIASFKLDNVRDQLPSYKGLCIEVNPLYGGMKSFIVETSAD</sequence>
<proteinExistence type="predicted"/>
<dbReference type="Pfam" id="PF12667">
    <property type="entry name" value="NigD_N"/>
    <property type="match status" value="1"/>
</dbReference>
<name>A0A9D1ZGX5_9BACE</name>
<comment type="caution">
    <text evidence="4">The sequence shown here is derived from an EMBL/GenBank/DDBJ whole genome shotgun (WGS) entry which is preliminary data.</text>
</comment>
<organism evidence="4 5">
    <name type="scientific">Candidatus Bacteroides pullicola</name>
    <dbReference type="NCBI Taxonomy" id="2838475"/>
    <lineage>
        <taxon>Bacteria</taxon>
        <taxon>Pseudomonadati</taxon>
        <taxon>Bacteroidota</taxon>
        <taxon>Bacteroidia</taxon>
        <taxon>Bacteroidales</taxon>
        <taxon>Bacteroidaceae</taxon>
        <taxon>Bacteroides</taxon>
    </lineage>
</organism>
<reference evidence="4" key="1">
    <citation type="journal article" date="2021" name="PeerJ">
        <title>Extensive microbial diversity within the chicken gut microbiome revealed by metagenomics and culture.</title>
        <authorList>
            <person name="Gilroy R."/>
            <person name="Ravi A."/>
            <person name="Getino M."/>
            <person name="Pursley I."/>
            <person name="Horton D.L."/>
            <person name="Alikhan N.F."/>
            <person name="Baker D."/>
            <person name="Gharbi K."/>
            <person name="Hall N."/>
            <person name="Watson M."/>
            <person name="Adriaenssens E.M."/>
            <person name="Foster-Nyarko E."/>
            <person name="Jarju S."/>
            <person name="Secka A."/>
            <person name="Antonio M."/>
            <person name="Oren A."/>
            <person name="Chaudhuri R.R."/>
            <person name="La Ragione R."/>
            <person name="Hildebrand F."/>
            <person name="Pallen M.J."/>
        </authorList>
    </citation>
    <scope>NUCLEOTIDE SEQUENCE</scope>
    <source>
        <strain evidence="4">Gambia2-208</strain>
    </source>
</reference>
<dbReference type="Pfam" id="PF17415">
    <property type="entry name" value="NigD_C"/>
    <property type="match status" value="1"/>
</dbReference>
<evidence type="ECO:0000256" key="1">
    <source>
        <dbReference type="SAM" id="SignalP"/>
    </source>
</evidence>
<dbReference type="AlphaFoldDB" id="A0A9D1ZGX5"/>
<dbReference type="EMBL" id="DXCV01000029">
    <property type="protein sequence ID" value="HIY87718.1"/>
    <property type="molecule type" value="Genomic_DNA"/>
</dbReference>